<feature type="domain" description="Nitroreductase" evidence="3">
    <location>
        <begin position="16"/>
        <end position="158"/>
    </location>
</feature>
<comment type="similarity">
    <text evidence="1">Belongs to the nitroreductase family.</text>
</comment>
<reference evidence="4 5" key="1">
    <citation type="submission" date="2022-01" db="EMBL/GenBank/DDBJ databases">
        <title>Dethiosulfovibrio faecalis sp. nov., a novel proteolytic, non-sulfur-reducing bacterium isolated from a marine aquaculture solid waste bioreactor.</title>
        <authorList>
            <person name="Grabowski S."/>
            <person name="Apolinario E."/>
            <person name="Schneider N."/>
            <person name="Marshall C.W."/>
            <person name="Sowers K.R."/>
        </authorList>
    </citation>
    <scope>NUCLEOTIDE SEQUENCE [LARGE SCALE GENOMIC DNA]</scope>
    <source>
        <strain evidence="4 5">DSM 12537</strain>
    </source>
</reference>
<keyword evidence="5" id="KW-1185">Reference proteome</keyword>
<keyword evidence="2" id="KW-0560">Oxidoreductase</keyword>
<proteinExistence type="inferred from homology"/>
<evidence type="ECO:0000256" key="1">
    <source>
        <dbReference type="ARBA" id="ARBA00007118"/>
    </source>
</evidence>
<dbReference type="EMBL" id="JAKGUD010000008">
    <property type="protein sequence ID" value="MCF4142858.1"/>
    <property type="molecule type" value="Genomic_DNA"/>
</dbReference>
<gene>
    <name evidence="4" type="ORF">L2W38_08505</name>
</gene>
<dbReference type="PANTHER" id="PTHR43673:SF10">
    <property type="entry name" value="NADH DEHYDROGENASE_NAD(P)H NITROREDUCTASE XCC3605-RELATED"/>
    <property type="match status" value="1"/>
</dbReference>
<name>A0ABS9ENT4_9BACT</name>
<evidence type="ECO:0000256" key="2">
    <source>
        <dbReference type="ARBA" id="ARBA00023002"/>
    </source>
</evidence>
<dbReference type="InterPro" id="IPR000415">
    <property type="entry name" value="Nitroreductase-like"/>
</dbReference>
<sequence>MEKKARTNYPINDLLVRRWSPRAFSSRIPGKEIVLSFFEAARWAPSCFNEQPWTFIYATKEDPEEFQTMLDCLVPGNVRWASEAPVLVIAVAAEKFASGRDNLWAWHDVGMAVENLILEATSKGLFAHPMAGFDGDKIKETYDIPEDYTPVTAIAIGYPGEVSSLPEDLQEAEVAQRERKAVYEFTFRRTWGDNRGV</sequence>
<organism evidence="4 5">
    <name type="scientific">Dethiosulfovibrio marinus</name>
    <dbReference type="NCBI Taxonomy" id="133532"/>
    <lineage>
        <taxon>Bacteria</taxon>
        <taxon>Thermotogati</taxon>
        <taxon>Synergistota</taxon>
        <taxon>Synergistia</taxon>
        <taxon>Synergistales</taxon>
        <taxon>Dethiosulfovibrionaceae</taxon>
        <taxon>Dethiosulfovibrio</taxon>
    </lineage>
</organism>
<accession>A0ABS9ENT4</accession>
<dbReference type="PANTHER" id="PTHR43673">
    <property type="entry name" value="NAD(P)H NITROREDUCTASE YDGI-RELATED"/>
    <property type="match status" value="1"/>
</dbReference>
<comment type="caution">
    <text evidence="4">The sequence shown here is derived from an EMBL/GenBank/DDBJ whole genome shotgun (WGS) entry which is preliminary data.</text>
</comment>
<dbReference type="SUPFAM" id="SSF55469">
    <property type="entry name" value="FMN-dependent nitroreductase-like"/>
    <property type="match status" value="1"/>
</dbReference>
<evidence type="ECO:0000259" key="3">
    <source>
        <dbReference type="Pfam" id="PF00881"/>
    </source>
</evidence>
<dbReference type="Pfam" id="PF00881">
    <property type="entry name" value="Nitroreductase"/>
    <property type="match status" value="1"/>
</dbReference>
<protein>
    <submittedName>
        <fullName evidence="4">Nitroreductase family protein</fullName>
    </submittedName>
</protein>
<evidence type="ECO:0000313" key="5">
    <source>
        <dbReference type="Proteomes" id="UP001200430"/>
    </source>
</evidence>
<dbReference type="CDD" id="cd02138">
    <property type="entry name" value="TdsD-like"/>
    <property type="match status" value="1"/>
</dbReference>
<dbReference type="RefSeq" id="WP_236099575.1">
    <property type="nucleotide sequence ID" value="NZ_JAKGUD010000008.1"/>
</dbReference>
<dbReference type="Proteomes" id="UP001200430">
    <property type="component" value="Unassembled WGS sequence"/>
</dbReference>
<evidence type="ECO:0000313" key="4">
    <source>
        <dbReference type="EMBL" id="MCF4142858.1"/>
    </source>
</evidence>
<dbReference type="Gene3D" id="3.40.109.10">
    <property type="entry name" value="NADH Oxidase"/>
    <property type="match status" value="1"/>
</dbReference>
<dbReference type="InterPro" id="IPR029479">
    <property type="entry name" value="Nitroreductase"/>
</dbReference>